<keyword evidence="10" id="KW-1185">Reference proteome</keyword>
<dbReference type="InterPro" id="IPR011010">
    <property type="entry name" value="DNA_brk_join_enz"/>
</dbReference>
<dbReference type="Pfam" id="PF21338">
    <property type="entry name" value="Top1B_N_bact"/>
    <property type="match status" value="1"/>
</dbReference>
<gene>
    <name evidence="9" type="ORF">J1C56_28070</name>
</gene>
<dbReference type="InterPro" id="IPR014711">
    <property type="entry name" value="TopoI_cat_a-hlx-sub_euk"/>
</dbReference>
<dbReference type="Gene3D" id="1.10.132.120">
    <property type="match status" value="1"/>
</dbReference>
<organism evidence="9 10">
    <name type="scientific">Aminobacter anthyllidis</name>
    <dbReference type="NCBI Taxonomy" id="1035067"/>
    <lineage>
        <taxon>Bacteria</taxon>
        <taxon>Pseudomonadati</taxon>
        <taxon>Pseudomonadota</taxon>
        <taxon>Alphaproteobacteria</taxon>
        <taxon>Hyphomicrobiales</taxon>
        <taxon>Phyllobacteriaceae</taxon>
        <taxon>Aminobacter</taxon>
    </lineage>
</organism>
<dbReference type="GO" id="GO:0003917">
    <property type="term" value="F:DNA topoisomerase type I (single strand cut, ATP-independent) activity"/>
    <property type="evidence" value="ECO:0007669"/>
    <property type="project" value="UniProtKB-EC"/>
</dbReference>
<comment type="similarity">
    <text evidence="2">Belongs to the type IB topoisomerase family.</text>
</comment>
<evidence type="ECO:0000313" key="9">
    <source>
        <dbReference type="EMBL" id="MBT1159431.1"/>
    </source>
</evidence>
<evidence type="ECO:0000256" key="2">
    <source>
        <dbReference type="ARBA" id="ARBA00006645"/>
    </source>
</evidence>
<keyword evidence="4" id="KW-0799">Topoisomerase</keyword>
<comment type="catalytic activity">
    <reaction evidence="1">
        <text>ATP-independent breakage of single-stranded DNA, followed by passage and rejoining.</text>
        <dbReference type="EC" id="5.6.2.1"/>
    </reaction>
</comment>
<dbReference type="SUPFAM" id="SSF56349">
    <property type="entry name" value="DNA breaking-rejoining enzymes"/>
    <property type="match status" value="1"/>
</dbReference>
<keyword evidence="5" id="KW-0238">DNA-binding</keyword>
<protein>
    <recommendedName>
        <fullName evidence="3">DNA topoisomerase</fullName>
        <ecNumber evidence="3">5.6.2.1</ecNumber>
    </recommendedName>
</protein>
<dbReference type="Proteomes" id="UP001138921">
    <property type="component" value="Unassembled WGS sequence"/>
</dbReference>
<dbReference type="Gene3D" id="3.90.15.10">
    <property type="entry name" value="Topoisomerase I, Chain A, domain 3"/>
    <property type="match status" value="1"/>
</dbReference>
<dbReference type="EC" id="5.6.2.1" evidence="3"/>
<evidence type="ECO:0000256" key="4">
    <source>
        <dbReference type="ARBA" id="ARBA00023029"/>
    </source>
</evidence>
<reference evidence="9" key="1">
    <citation type="journal article" date="2021" name="Microorganisms">
        <title>Phylogenomic Reconstruction and Metabolic Potential of the Genus Aminobacter.</title>
        <authorList>
            <person name="Artuso I."/>
            <person name="Turrini P."/>
            <person name="Pirolo M."/>
            <person name="Lugli G.A."/>
            <person name="Ventura M."/>
            <person name="Visca P."/>
        </authorList>
    </citation>
    <scope>NUCLEOTIDE SEQUENCE</scope>
    <source>
        <strain evidence="9">LMG 26462</strain>
    </source>
</reference>
<dbReference type="PRINTS" id="PR00416">
    <property type="entry name" value="EUTPISMRASEI"/>
</dbReference>
<evidence type="ECO:0000256" key="5">
    <source>
        <dbReference type="ARBA" id="ARBA00023125"/>
    </source>
</evidence>
<dbReference type="RefSeq" id="WP_214393273.1">
    <property type="nucleotide sequence ID" value="NZ_JAFLWW010000011.1"/>
</dbReference>
<name>A0A9X1AGY5_9HYPH</name>
<dbReference type="InterPro" id="IPR049331">
    <property type="entry name" value="Top1B_N_bact"/>
</dbReference>
<dbReference type="PROSITE" id="PS52038">
    <property type="entry name" value="TOPO_IB_2"/>
    <property type="match status" value="1"/>
</dbReference>
<sequence>MHRQCQSSPTSAQEAAAAAASLRYVNDDEPGISRHRSGKHFRYRAVNGQWIDDNSEIARIDALAIPPAWTDVWICPDVRGHIQATGRDKRGRKQYRYHARWSKSRGEVKFDNLRDFAKALPRLRRRVNLDLGKPGLPRDKVIAAVVWLLDNAMIRVGSASYARENGSFGVTTLHNRHLKVDGSKLRFAFKGKSGKEWQVRLTDRRMARIIKQIQELPGQSLFQYLGEDRSRSTVTSDEVNDYIRRVTGGEFSSKDFRTWGGTVRALALFADRCLPETKRETAVICNDTIDKVALRLGNTRAVCRKGYIHPEVIASWSQGRLREELTAIRRPRNNWLDADEQMAAQWLERQVRAPRGRKGK</sequence>
<evidence type="ECO:0000313" key="10">
    <source>
        <dbReference type="Proteomes" id="UP001138921"/>
    </source>
</evidence>
<reference evidence="9" key="2">
    <citation type="submission" date="2021-03" db="EMBL/GenBank/DDBJ databases">
        <authorList>
            <person name="Artuso I."/>
            <person name="Turrini P."/>
            <person name="Pirolo M."/>
            <person name="Lugli G.A."/>
            <person name="Ventura M."/>
            <person name="Visca P."/>
        </authorList>
    </citation>
    <scope>NUCLEOTIDE SEQUENCE</scope>
    <source>
        <strain evidence="9">LMG 26462</strain>
    </source>
</reference>
<keyword evidence="6" id="KW-0413">Isomerase</keyword>
<dbReference type="Pfam" id="PF01028">
    <property type="entry name" value="Topoisom_I"/>
    <property type="match status" value="1"/>
</dbReference>
<dbReference type="InterPro" id="IPR001631">
    <property type="entry name" value="TopoI"/>
</dbReference>
<dbReference type="AlphaFoldDB" id="A0A9X1AGY5"/>
<comment type="caution">
    <text evidence="9">The sequence shown here is derived from an EMBL/GenBank/DDBJ whole genome shotgun (WGS) entry which is preliminary data.</text>
</comment>
<dbReference type="Gene3D" id="3.30.66.10">
    <property type="entry name" value="DNA topoisomerase I domain"/>
    <property type="match status" value="1"/>
</dbReference>
<dbReference type="InterPro" id="IPR013500">
    <property type="entry name" value="TopoI_cat_euk"/>
</dbReference>
<feature type="domain" description="DNA topoisomerase I catalytic core eukaryotic-type" evidence="7">
    <location>
        <begin position="105"/>
        <end position="314"/>
    </location>
</feature>
<dbReference type="GO" id="GO:0003677">
    <property type="term" value="F:DNA binding"/>
    <property type="evidence" value="ECO:0007669"/>
    <property type="project" value="UniProtKB-KW"/>
</dbReference>
<evidence type="ECO:0000256" key="1">
    <source>
        <dbReference type="ARBA" id="ARBA00000213"/>
    </source>
</evidence>
<evidence type="ECO:0000259" key="8">
    <source>
        <dbReference type="Pfam" id="PF21338"/>
    </source>
</evidence>
<accession>A0A9X1AGY5</accession>
<dbReference type="GO" id="GO:0006265">
    <property type="term" value="P:DNA topological change"/>
    <property type="evidence" value="ECO:0007669"/>
    <property type="project" value="InterPro"/>
</dbReference>
<dbReference type="EMBL" id="JAFLWW010000011">
    <property type="protein sequence ID" value="MBT1159431.1"/>
    <property type="molecule type" value="Genomic_DNA"/>
</dbReference>
<evidence type="ECO:0000259" key="7">
    <source>
        <dbReference type="Pfam" id="PF01028"/>
    </source>
</evidence>
<proteinExistence type="inferred from homology"/>
<feature type="domain" description="DNA topoisomerase IB N-terminal" evidence="8">
    <location>
        <begin position="40"/>
        <end position="88"/>
    </location>
</feature>
<evidence type="ECO:0000256" key="3">
    <source>
        <dbReference type="ARBA" id="ARBA00012891"/>
    </source>
</evidence>
<dbReference type="SUPFAM" id="SSF55869">
    <property type="entry name" value="DNA topoisomerase I domain"/>
    <property type="match status" value="1"/>
</dbReference>
<dbReference type="InterPro" id="IPR035447">
    <property type="entry name" value="DNA_topo_I_N_sf"/>
</dbReference>
<evidence type="ECO:0000256" key="6">
    <source>
        <dbReference type="ARBA" id="ARBA00023235"/>
    </source>
</evidence>